<name>A0AAN6D4Z3_9ASCO</name>
<evidence type="ECO:0000313" key="2">
    <source>
        <dbReference type="EMBL" id="KAG7726777.1"/>
    </source>
</evidence>
<accession>A0AAN6D4Z3</accession>
<feature type="compositionally biased region" description="Polar residues" evidence="1">
    <location>
        <begin position="1"/>
        <end position="14"/>
    </location>
</feature>
<evidence type="ECO:0000313" key="3">
    <source>
        <dbReference type="Proteomes" id="UP000738402"/>
    </source>
</evidence>
<feature type="region of interest" description="Disordered" evidence="1">
    <location>
        <begin position="1"/>
        <end position="100"/>
    </location>
</feature>
<proteinExistence type="predicted"/>
<comment type="caution">
    <text evidence="2">The sequence shown here is derived from an EMBL/GenBank/DDBJ whole genome shotgun (WGS) entry which is preliminary data.</text>
</comment>
<dbReference type="Proteomes" id="UP000738402">
    <property type="component" value="Unassembled WGS sequence"/>
</dbReference>
<dbReference type="AlphaFoldDB" id="A0AAN6D4Z3"/>
<feature type="compositionally biased region" description="Low complexity" evidence="1">
    <location>
        <begin position="80"/>
        <end position="93"/>
    </location>
</feature>
<evidence type="ECO:0000256" key="1">
    <source>
        <dbReference type="SAM" id="MobiDB-lite"/>
    </source>
</evidence>
<sequence>MMSNNYGYKSTKQKYTAGIRDRDRRNGSSNYTAGIETRNEGERYSSYTAGARPTPAPAHAKGYTAGMGGGVAPPTTSVKSFLSSGTSHSPSLSEKWLPRT</sequence>
<protein>
    <submittedName>
        <fullName evidence="2">Uncharacterized protein</fullName>
    </submittedName>
</protein>
<reference evidence="2" key="1">
    <citation type="journal article" date="2021" name="G3 (Bethesda)">
        <title>Genomic diversity, chromosomal rearrangements, and interspecies hybridization in the ogataea polymorpha species complex.</title>
        <authorList>
            <person name="Hanson S.J."/>
            <person name="Cinneide E.O."/>
            <person name="Salzberg L.I."/>
            <person name="Wolfe K.H."/>
            <person name="McGowan J."/>
            <person name="Fitzpatrick D.A."/>
            <person name="Matlin K."/>
        </authorList>
    </citation>
    <scope>NUCLEOTIDE SEQUENCE</scope>
    <source>
        <strain evidence="2">83-405-1</strain>
    </source>
</reference>
<gene>
    <name evidence="2" type="ORF">KL933_003060</name>
</gene>
<organism evidence="2 3">
    <name type="scientific">Ogataea haglerorum</name>
    <dbReference type="NCBI Taxonomy" id="1937702"/>
    <lineage>
        <taxon>Eukaryota</taxon>
        <taxon>Fungi</taxon>
        <taxon>Dikarya</taxon>
        <taxon>Ascomycota</taxon>
        <taxon>Saccharomycotina</taxon>
        <taxon>Pichiomycetes</taxon>
        <taxon>Pichiales</taxon>
        <taxon>Pichiaceae</taxon>
        <taxon>Ogataea</taxon>
    </lineage>
</organism>
<dbReference type="EMBL" id="JAHLUH010000008">
    <property type="protein sequence ID" value="KAG7726777.1"/>
    <property type="molecule type" value="Genomic_DNA"/>
</dbReference>